<feature type="region of interest" description="Disordered" evidence="1">
    <location>
        <begin position="386"/>
        <end position="410"/>
    </location>
</feature>
<feature type="region of interest" description="Disordered" evidence="1">
    <location>
        <begin position="558"/>
        <end position="594"/>
    </location>
</feature>
<feature type="compositionally biased region" description="Basic and acidic residues" evidence="1">
    <location>
        <begin position="280"/>
        <end position="300"/>
    </location>
</feature>
<feature type="region of interest" description="Disordered" evidence="1">
    <location>
        <begin position="435"/>
        <end position="500"/>
    </location>
</feature>
<dbReference type="AlphaFoldDB" id="A0A8S1BU77"/>
<evidence type="ECO:0000313" key="3">
    <source>
        <dbReference type="Proteomes" id="UP000494165"/>
    </source>
</evidence>
<feature type="region of interest" description="Disordered" evidence="1">
    <location>
        <begin position="506"/>
        <end position="525"/>
    </location>
</feature>
<feature type="compositionally biased region" description="Polar residues" evidence="1">
    <location>
        <begin position="224"/>
        <end position="244"/>
    </location>
</feature>
<feature type="compositionally biased region" description="Basic and acidic residues" evidence="1">
    <location>
        <begin position="309"/>
        <end position="338"/>
    </location>
</feature>
<evidence type="ECO:0000256" key="1">
    <source>
        <dbReference type="SAM" id="MobiDB-lite"/>
    </source>
</evidence>
<keyword evidence="3" id="KW-1185">Reference proteome</keyword>
<dbReference type="Proteomes" id="UP000494165">
    <property type="component" value="Unassembled WGS sequence"/>
</dbReference>
<feature type="compositionally biased region" description="Polar residues" evidence="1">
    <location>
        <begin position="176"/>
        <end position="188"/>
    </location>
</feature>
<feature type="region of interest" description="Disordered" evidence="1">
    <location>
        <begin position="80"/>
        <end position="128"/>
    </location>
</feature>
<feature type="region of interest" description="Disordered" evidence="1">
    <location>
        <begin position="265"/>
        <end position="371"/>
    </location>
</feature>
<feature type="compositionally biased region" description="Acidic residues" evidence="1">
    <location>
        <begin position="107"/>
        <end position="117"/>
    </location>
</feature>
<name>A0A8S1BU77_9INSE</name>
<accession>A0A8S1BU77</accession>
<feature type="compositionally biased region" description="Basic and acidic residues" evidence="1">
    <location>
        <begin position="386"/>
        <end position="395"/>
    </location>
</feature>
<sequence>MEKQPKSAQKSRHKVKNAGDRSRMLKMNKSSSKASPSKSPPQQIEIKPKDFICPSEAKQNLTEAFEEIKYQCATFKPGERSQFDAENDENPVDSDQYFSLAGTDAENSFEEEEEVGDSMEVADTTGETEEVVQLDKAELERKEFCSGDCVDQQPVSSEECFEEHQCVNKTEDTETLDATPNKLESSGETADMDLSDSTEAGRIEVCSGSYRMYQSSLLAEGDSTDSSFLINQPKPSWPDVSSSDDTYDSPTMLIPAALEMPVLLLETEDEDSFNAQPDLENQKKEEDDSKELSLQEKEIEGSVNQSQAKLKDPENIESCKENPDSEPDLKDLETEAKVESSLQINQGIPEKEDSCNEISDAQPDQKNYDNVVGGEESCQATLKIEEKESTGDEQSKTGPIAINPESETSLKGTLPIDMQFSKSCSQVCEPATTVSSLKRSLTTPSPRSVVAKTVTSTPEPQRGKIPKLITRCSNPKVRSHPDTPLPKSKLPRLTAKNKYNNVQAKVDSNLSGKKSSILKKQAVQEQPKELAVSWGKPIEQSIQQDSGEPELCLEMEILKEPEIEKLEEKQEEKVKEQDSKPEEQQAKEEKTAKMVMEVEKDPKALEDDRRWEVSLAELQAAPWPEEPLEPRLRHDAPDGKNNGKVLLGVAAIAVAGCAAYSNWDTIVKKSAALLAYVAPR</sequence>
<reference evidence="2 3" key="1">
    <citation type="submission" date="2020-04" db="EMBL/GenBank/DDBJ databases">
        <authorList>
            <person name="Alioto T."/>
            <person name="Alioto T."/>
            <person name="Gomez Garrido J."/>
        </authorList>
    </citation>
    <scope>NUCLEOTIDE SEQUENCE [LARGE SCALE GENOMIC DNA]</scope>
</reference>
<feature type="compositionally biased region" description="Polar residues" evidence="1">
    <location>
        <begin position="356"/>
        <end position="365"/>
    </location>
</feature>
<proteinExistence type="predicted"/>
<comment type="caution">
    <text evidence="2">The sequence shown here is derived from an EMBL/GenBank/DDBJ whole genome shotgun (WGS) entry which is preliminary data.</text>
</comment>
<feature type="compositionally biased region" description="Polar residues" evidence="1">
    <location>
        <begin position="435"/>
        <end position="446"/>
    </location>
</feature>
<feature type="compositionally biased region" description="Low complexity" evidence="1">
    <location>
        <begin position="29"/>
        <end position="41"/>
    </location>
</feature>
<feature type="region of interest" description="Disordered" evidence="1">
    <location>
        <begin position="170"/>
        <end position="200"/>
    </location>
</feature>
<gene>
    <name evidence="2" type="ORF">CLODIP_2_CD05269</name>
</gene>
<feature type="region of interest" description="Disordered" evidence="1">
    <location>
        <begin position="1"/>
        <end position="51"/>
    </location>
</feature>
<protein>
    <submittedName>
        <fullName evidence="2">Uncharacterized protein</fullName>
    </submittedName>
</protein>
<dbReference type="EMBL" id="CADEPI010000001">
    <property type="protein sequence ID" value="CAB3359468.1"/>
    <property type="molecule type" value="Genomic_DNA"/>
</dbReference>
<organism evidence="2 3">
    <name type="scientific">Cloeon dipterum</name>
    <dbReference type="NCBI Taxonomy" id="197152"/>
    <lineage>
        <taxon>Eukaryota</taxon>
        <taxon>Metazoa</taxon>
        <taxon>Ecdysozoa</taxon>
        <taxon>Arthropoda</taxon>
        <taxon>Hexapoda</taxon>
        <taxon>Insecta</taxon>
        <taxon>Pterygota</taxon>
        <taxon>Palaeoptera</taxon>
        <taxon>Ephemeroptera</taxon>
        <taxon>Pisciforma</taxon>
        <taxon>Baetidae</taxon>
        <taxon>Cloeon</taxon>
    </lineage>
</organism>
<evidence type="ECO:0000313" key="2">
    <source>
        <dbReference type="EMBL" id="CAB3359468.1"/>
    </source>
</evidence>
<feature type="region of interest" description="Disordered" evidence="1">
    <location>
        <begin position="221"/>
        <end position="252"/>
    </location>
</feature>